<keyword evidence="2" id="KW-1185">Reference proteome</keyword>
<dbReference type="GO" id="GO:0003676">
    <property type="term" value="F:nucleic acid binding"/>
    <property type="evidence" value="ECO:0007669"/>
    <property type="project" value="InterPro"/>
</dbReference>
<reference evidence="2" key="1">
    <citation type="submission" date="2021-01" db="EMBL/GenBank/DDBJ databases">
        <title>Caligus Genome Assembly.</title>
        <authorList>
            <person name="Gallardo-Escarate C."/>
        </authorList>
    </citation>
    <scope>NUCLEOTIDE SEQUENCE [LARGE SCALE GENOMIC DNA]</scope>
</reference>
<protein>
    <submittedName>
        <fullName evidence="1">Uncharacterized protein</fullName>
    </submittedName>
</protein>
<dbReference type="EMBL" id="CP045908">
    <property type="protein sequence ID" value="QQP32910.1"/>
    <property type="molecule type" value="Genomic_DNA"/>
</dbReference>
<dbReference type="OrthoDB" id="10006939at2759"/>
<sequence>MSDLSPLDFSVWSVLETTTNKTSHSNLKALQHAIREAWDDMSKEYIRNSCTSVRHRIEAVIDNIGGHIE</sequence>
<dbReference type="AlphaFoldDB" id="A0A7T8GMF0"/>
<dbReference type="Gene3D" id="3.30.420.10">
    <property type="entry name" value="Ribonuclease H-like superfamily/Ribonuclease H"/>
    <property type="match status" value="1"/>
</dbReference>
<name>A0A7T8GMF0_CALRO</name>
<dbReference type="Proteomes" id="UP000595437">
    <property type="component" value="Chromosome 19"/>
</dbReference>
<gene>
    <name evidence="1" type="ORF">FKW44_024100</name>
</gene>
<organism evidence="1 2">
    <name type="scientific">Caligus rogercresseyi</name>
    <name type="common">Sea louse</name>
    <dbReference type="NCBI Taxonomy" id="217165"/>
    <lineage>
        <taxon>Eukaryota</taxon>
        <taxon>Metazoa</taxon>
        <taxon>Ecdysozoa</taxon>
        <taxon>Arthropoda</taxon>
        <taxon>Crustacea</taxon>
        <taxon>Multicrustacea</taxon>
        <taxon>Hexanauplia</taxon>
        <taxon>Copepoda</taxon>
        <taxon>Siphonostomatoida</taxon>
        <taxon>Caligidae</taxon>
        <taxon>Caligus</taxon>
    </lineage>
</organism>
<proteinExistence type="predicted"/>
<evidence type="ECO:0000313" key="2">
    <source>
        <dbReference type="Proteomes" id="UP000595437"/>
    </source>
</evidence>
<dbReference type="InterPro" id="IPR036397">
    <property type="entry name" value="RNaseH_sf"/>
</dbReference>
<accession>A0A7T8GMF0</accession>
<evidence type="ECO:0000313" key="1">
    <source>
        <dbReference type="EMBL" id="QQP32910.1"/>
    </source>
</evidence>